<proteinExistence type="predicted"/>
<sequence length="151" mass="17501">MPLILDDDKEEPSNGSATMEWYNFDSRRWTAMQWEVNRYRYGCSTSAHELEVTWNATSRKLKGRPEKAGALSDRTRKTLQYNATNLNPNGYHISELNPSILIGDFDHISSPIPPRLTSKFNSDPGLIRSPHPKQFFDKKMMIEYQTNKNFT</sequence>
<evidence type="ECO:0000313" key="2">
    <source>
        <dbReference type="Proteomes" id="UP000299102"/>
    </source>
</evidence>
<organism evidence="1 2">
    <name type="scientific">Eumeta variegata</name>
    <name type="common">Bagworm moth</name>
    <name type="synonym">Eumeta japonica</name>
    <dbReference type="NCBI Taxonomy" id="151549"/>
    <lineage>
        <taxon>Eukaryota</taxon>
        <taxon>Metazoa</taxon>
        <taxon>Ecdysozoa</taxon>
        <taxon>Arthropoda</taxon>
        <taxon>Hexapoda</taxon>
        <taxon>Insecta</taxon>
        <taxon>Pterygota</taxon>
        <taxon>Neoptera</taxon>
        <taxon>Endopterygota</taxon>
        <taxon>Lepidoptera</taxon>
        <taxon>Glossata</taxon>
        <taxon>Ditrysia</taxon>
        <taxon>Tineoidea</taxon>
        <taxon>Psychidae</taxon>
        <taxon>Oiketicinae</taxon>
        <taxon>Eumeta</taxon>
    </lineage>
</organism>
<gene>
    <name evidence="1" type="ORF">EVAR_31472_1</name>
</gene>
<accession>A0A4C1WBS1</accession>
<name>A0A4C1WBS1_EUMVA</name>
<dbReference type="AlphaFoldDB" id="A0A4C1WBS1"/>
<evidence type="ECO:0000313" key="1">
    <source>
        <dbReference type="EMBL" id="GBP47932.1"/>
    </source>
</evidence>
<reference evidence="1 2" key="1">
    <citation type="journal article" date="2019" name="Commun. Biol.">
        <title>The bagworm genome reveals a unique fibroin gene that provides high tensile strength.</title>
        <authorList>
            <person name="Kono N."/>
            <person name="Nakamura H."/>
            <person name="Ohtoshi R."/>
            <person name="Tomita M."/>
            <person name="Numata K."/>
            <person name="Arakawa K."/>
        </authorList>
    </citation>
    <scope>NUCLEOTIDE SEQUENCE [LARGE SCALE GENOMIC DNA]</scope>
</reference>
<keyword evidence="2" id="KW-1185">Reference proteome</keyword>
<comment type="caution">
    <text evidence="1">The sequence shown here is derived from an EMBL/GenBank/DDBJ whole genome shotgun (WGS) entry which is preliminary data.</text>
</comment>
<dbReference type="Proteomes" id="UP000299102">
    <property type="component" value="Unassembled WGS sequence"/>
</dbReference>
<protein>
    <submittedName>
        <fullName evidence="1">Uncharacterized protein</fullName>
    </submittedName>
</protein>
<dbReference type="EMBL" id="BGZK01000513">
    <property type="protein sequence ID" value="GBP47932.1"/>
    <property type="molecule type" value="Genomic_DNA"/>
</dbReference>